<dbReference type="PROSITE" id="PS50089">
    <property type="entry name" value="ZF_RING_2"/>
    <property type="match status" value="1"/>
</dbReference>
<keyword evidence="1" id="KW-0863">Zinc-finger</keyword>
<dbReference type="AlphaFoldDB" id="A0ABD3AHX0"/>
<dbReference type="SMART" id="SM00184">
    <property type="entry name" value="RING"/>
    <property type="match status" value="1"/>
</dbReference>
<dbReference type="PANTHER" id="PTHR45676">
    <property type="entry name" value="RING-H2 FINGER PROTEIN ATL51-RELATED"/>
    <property type="match status" value="1"/>
</dbReference>
<evidence type="ECO:0000313" key="5">
    <source>
        <dbReference type="Proteomes" id="UP001630127"/>
    </source>
</evidence>
<proteinExistence type="predicted"/>
<evidence type="ECO:0000313" key="4">
    <source>
        <dbReference type="EMBL" id="KAL3530357.1"/>
    </source>
</evidence>
<keyword evidence="2" id="KW-0812">Transmembrane</keyword>
<sequence>MDSSNSCSYCWPDDIKISTGGAIAIAILFFVTVIMAVIFLIWAEKRTMREREAAELAAEIRPQRHQNSQPRVSGQAASMDHVVININLGGESEIKNHKKTALPKNPRSENLFKGFHYDHDCAICCSEAKEIVPSSPCMWRVLDGCQHKFHSDCIKMWLAINRTCPLCREFVP</sequence>
<dbReference type="EMBL" id="JBJUIK010000004">
    <property type="protein sequence ID" value="KAL3530357.1"/>
    <property type="molecule type" value="Genomic_DNA"/>
</dbReference>
<dbReference type="PANTHER" id="PTHR45676:SF41">
    <property type="entry name" value="RING-H2 FINGER PROTEIN ATL66"/>
    <property type="match status" value="1"/>
</dbReference>
<evidence type="ECO:0000256" key="2">
    <source>
        <dbReference type="SAM" id="Phobius"/>
    </source>
</evidence>
<feature type="domain" description="RING-type" evidence="3">
    <location>
        <begin position="121"/>
        <end position="168"/>
    </location>
</feature>
<comment type="caution">
    <text evidence="4">The sequence shown here is derived from an EMBL/GenBank/DDBJ whole genome shotgun (WGS) entry which is preliminary data.</text>
</comment>
<keyword evidence="2" id="KW-1133">Transmembrane helix</keyword>
<organism evidence="4 5">
    <name type="scientific">Cinchona calisaya</name>
    <dbReference type="NCBI Taxonomy" id="153742"/>
    <lineage>
        <taxon>Eukaryota</taxon>
        <taxon>Viridiplantae</taxon>
        <taxon>Streptophyta</taxon>
        <taxon>Embryophyta</taxon>
        <taxon>Tracheophyta</taxon>
        <taxon>Spermatophyta</taxon>
        <taxon>Magnoliopsida</taxon>
        <taxon>eudicotyledons</taxon>
        <taxon>Gunneridae</taxon>
        <taxon>Pentapetalae</taxon>
        <taxon>asterids</taxon>
        <taxon>lamiids</taxon>
        <taxon>Gentianales</taxon>
        <taxon>Rubiaceae</taxon>
        <taxon>Cinchonoideae</taxon>
        <taxon>Cinchoneae</taxon>
        <taxon>Cinchona</taxon>
    </lineage>
</organism>
<evidence type="ECO:0000256" key="1">
    <source>
        <dbReference type="PROSITE-ProRule" id="PRU00175"/>
    </source>
</evidence>
<keyword evidence="2" id="KW-0472">Membrane</keyword>
<dbReference type="SUPFAM" id="SSF57850">
    <property type="entry name" value="RING/U-box"/>
    <property type="match status" value="1"/>
</dbReference>
<name>A0ABD3AHX0_9GENT</name>
<dbReference type="GO" id="GO:0008270">
    <property type="term" value="F:zinc ion binding"/>
    <property type="evidence" value="ECO:0007669"/>
    <property type="project" value="UniProtKB-KW"/>
</dbReference>
<feature type="transmembrane region" description="Helical" evidence="2">
    <location>
        <begin position="20"/>
        <end position="42"/>
    </location>
</feature>
<dbReference type="Gene3D" id="3.30.40.10">
    <property type="entry name" value="Zinc/RING finger domain, C3HC4 (zinc finger)"/>
    <property type="match status" value="1"/>
</dbReference>
<keyword evidence="1" id="KW-0479">Metal-binding</keyword>
<gene>
    <name evidence="4" type="ORF">ACH5RR_009679</name>
</gene>
<dbReference type="InterPro" id="IPR001841">
    <property type="entry name" value="Znf_RING"/>
</dbReference>
<accession>A0ABD3AHX0</accession>
<evidence type="ECO:0000259" key="3">
    <source>
        <dbReference type="PROSITE" id="PS50089"/>
    </source>
</evidence>
<dbReference type="InterPro" id="IPR013083">
    <property type="entry name" value="Znf_RING/FYVE/PHD"/>
</dbReference>
<dbReference type="Proteomes" id="UP001630127">
    <property type="component" value="Unassembled WGS sequence"/>
</dbReference>
<protein>
    <recommendedName>
        <fullName evidence="3">RING-type domain-containing protein</fullName>
    </recommendedName>
</protein>
<dbReference type="Pfam" id="PF13639">
    <property type="entry name" value="zf-RING_2"/>
    <property type="match status" value="1"/>
</dbReference>
<keyword evidence="5" id="KW-1185">Reference proteome</keyword>
<reference evidence="4 5" key="1">
    <citation type="submission" date="2024-11" db="EMBL/GenBank/DDBJ databases">
        <title>A near-complete genome assembly of Cinchona calisaya.</title>
        <authorList>
            <person name="Lian D.C."/>
            <person name="Zhao X.W."/>
            <person name="Wei L."/>
        </authorList>
    </citation>
    <scope>NUCLEOTIDE SEQUENCE [LARGE SCALE GENOMIC DNA]</scope>
    <source>
        <tissue evidence="4">Nenye</tissue>
    </source>
</reference>
<keyword evidence="1" id="KW-0862">Zinc</keyword>